<dbReference type="InterPro" id="IPR036086">
    <property type="entry name" value="ParB/Sulfiredoxin_sf"/>
</dbReference>
<dbReference type="EMBL" id="BRLB01000016">
    <property type="protein sequence ID" value="GKX31403.1"/>
    <property type="molecule type" value="Genomic_DNA"/>
</dbReference>
<keyword evidence="1" id="KW-0159">Chromosome partition</keyword>
<dbReference type="Pfam" id="PF17762">
    <property type="entry name" value="HTH_ParB"/>
    <property type="match status" value="1"/>
</dbReference>
<sequence>MEQNTKTDVLKKGKDVNEVINIKLDNLVPFKNHPFKLYEGQRLKDMVDSVSNYGIIVPLVIRKKDKSYEILSGHNRVKSAKIIGLSEVPAIIKDNLTDEEATLIVTETNLMQRSFTDLSHSERAAVIYTRHNAMKGQGVRNDLINEIEKLSKAPNLAIDQTCCPLGNKLKTIDKIGDEYGLSARTVARYLRINKLTVPLKEMVNQGKISMRAGVDLSYLSEDNQEMVEAIVSENTFKVVMKKASILRAYGKKDKLTWHKAVEIITGKYNNQVKNRTGIRIQSNIISKYFNPEQNEKDIENIIDRALQLYFNRINEIEVIEEEDEELTL</sequence>
<comment type="caution">
    <text evidence="3">The sequence shown here is derived from an EMBL/GenBank/DDBJ whole genome shotgun (WGS) entry which is preliminary data.</text>
</comment>
<dbReference type="SUPFAM" id="SSF110849">
    <property type="entry name" value="ParB/Sulfiredoxin"/>
    <property type="match status" value="1"/>
</dbReference>
<dbReference type="Pfam" id="PF02195">
    <property type="entry name" value="ParB_N"/>
    <property type="match status" value="1"/>
</dbReference>
<dbReference type="GO" id="GO:0007059">
    <property type="term" value="P:chromosome segregation"/>
    <property type="evidence" value="ECO:0007669"/>
    <property type="project" value="UniProtKB-KW"/>
</dbReference>
<gene>
    <name evidence="3" type="ORF">SH1V18_38830</name>
</gene>
<dbReference type="SUPFAM" id="SSF109709">
    <property type="entry name" value="KorB DNA-binding domain-like"/>
    <property type="match status" value="1"/>
</dbReference>
<dbReference type="InterPro" id="IPR050336">
    <property type="entry name" value="Chromosome_partition/occlusion"/>
</dbReference>
<dbReference type="InterPro" id="IPR003115">
    <property type="entry name" value="ParB_N"/>
</dbReference>
<dbReference type="RefSeq" id="WP_281818427.1">
    <property type="nucleotide sequence ID" value="NZ_BRLB01000016.1"/>
</dbReference>
<dbReference type="PANTHER" id="PTHR33375">
    <property type="entry name" value="CHROMOSOME-PARTITIONING PROTEIN PARB-RELATED"/>
    <property type="match status" value="1"/>
</dbReference>
<evidence type="ECO:0000256" key="1">
    <source>
        <dbReference type="ARBA" id="ARBA00022829"/>
    </source>
</evidence>
<dbReference type="GO" id="GO:0005694">
    <property type="term" value="C:chromosome"/>
    <property type="evidence" value="ECO:0007669"/>
    <property type="project" value="TreeGrafter"/>
</dbReference>
<dbReference type="PANTHER" id="PTHR33375:SF1">
    <property type="entry name" value="CHROMOSOME-PARTITIONING PROTEIN PARB-RELATED"/>
    <property type="match status" value="1"/>
</dbReference>
<dbReference type="Gene3D" id="3.90.1530.30">
    <property type="match status" value="1"/>
</dbReference>
<evidence type="ECO:0000259" key="2">
    <source>
        <dbReference type="SMART" id="SM00470"/>
    </source>
</evidence>
<evidence type="ECO:0000313" key="3">
    <source>
        <dbReference type="EMBL" id="GKX31403.1"/>
    </source>
</evidence>
<organism evidence="3 4">
    <name type="scientific">Vallitalea longa</name>
    <dbReference type="NCBI Taxonomy" id="2936439"/>
    <lineage>
        <taxon>Bacteria</taxon>
        <taxon>Bacillati</taxon>
        <taxon>Bacillota</taxon>
        <taxon>Clostridia</taxon>
        <taxon>Lachnospirales</taxon>
        <taxon>Vallitaleaceae</taxon>
        <taxon>Vallitalea</taxon>
    </lineage>
</organism>
<reference evidence="3" key="1">
    <citation type="submission" date="2022-06" db="EMBL/GenBank/DDBJ databases">
        <title>Vallitalea longa sp. nov., an anaerobic bacterium isolated from marine sediment.</title>
        <authorList>
            <person name="Hirano S."/>
            <person name="Terahara T."/>
            <person name="Mori K."/>
            <person name="Hamada M."/>
            <person name="Matsumoto R."/>
            <person name="Kobayashi T."/>
        </authorList>
    </citation>
    <scope>NUCLEOTIDE SEQUENCE</scope>
    <source>
        <strain evidence="3">SH18-1</strain>
    </source>
</reference>
<dbReference type="CDD" id="cd16408">
    <property type="entry name" value="ParB_N_like"/>
    <property type="match status" value="1"/>
</dbReference>
<name>A0A9W5YFK4_9FIRM</name>
<accession>A0A9W5YFK4</accession>
<protein>
    <recommendedName>
        <fullName evidence="2">ParB-like N-terminal domain-containing protein</fullName>
    </recommendedName>
</protein>
<keyword evidence="4" id="KW-1185">Reference proteome</keyword>
<proteinExistence type="predicted"/>
<dbReference type="InterPro" id="IPR041468">
    <property type="entry name" value="HTH_ParB/Spo0J"/>
</dbReference>
<dbReference type="Gene3D" id="1.10.10.2830">
    <property type="match status" value="1"/>
</dbReference>
<dbReference type="AlphaFoldDB" id="A0A9W5YFK4"/>
<dbReference type="Proteomes" id="UP001144256">
    <property type="component" value="Unassembled WGS sequence"/>
</dbReference>
<dbReference type="SMART" id="SM00470">
    <property type="entry name" value="ParB"/>
    <property type="match status" value="1"/>
</dbReference>
<feature type="domain" description="ParB-like N-terminal" evidence="2">
    <location>
        <begin position="20"/>
        <end position="109"/>
    </location>
</feature>
<evidence type="ECO:0000313" key="4">
    <source>
        <dbReference type="Proteomes" id="UP001144256"/>
    </source>
</evidence>